<feature type="compositionally biased region" description="Low complexity" evidence="1">
    <location>
        <begin position="52"/>
        <end position="64"/>
    </location>
</feature>
<feature type="domain" description="DUF2510" evidence="3">
    <location>
        <begin position="6"/>
        <end position="39"/>
    </location>
</feature>
<feature type="compositionally biased region" description="Pro residues" evidence="1">
    <location>
        <begin position="65"/>
        <end position="90"/>
    </location>
</feature>
<keyword evidence="2" id="KW-0472">Membrane</keyword>
<dbReference type="Proteomes" id="UP001595699">
    <property type="component" value="Unassembled WGS sequence"/>
</dbReference>
<dbReference type="EMBL" id="JBHRZH010000049">
    <property type="protein sequence ID" value="MFC3766112.1"/>
    <property type="molecule type" value="Genomic_DNA"/>
</dbReference>
<protein>
    <submittedName>
        <fullName evidence="4">DUF2510 domain-containing protein</fullName>
    </submittedName>
</protein>
<keyword evidence="5" id="KW-1185">Reference proteome</keyword>
<feature type="region of interest" description="Disordered" evidence="1">
    <location>
        <begin position="141"/>
        <end position="211"/>
    </location>
</feature>
<feature type="compositionally biased region" description="Pro residues" evidence="1">
    <location>
        <begin position="37"/>
        <end position="51"/>
    </location>
</feature>
<name>A0ABV7YM45_9ACTN</name>
<evidence type="ECO:0000256" key="2">
    <source>
        <dbReference type="SAM" id="Phobius"/>
    </source>
</evidence>
<dbReference type="Pfam" id="PF10708">
    <property type="entry name" value="DUF2510"/>
    <property type="match status" value="1"/>
</dbReference>
<keyword evidence="2" id="KW-0812">Transmembrane</keyword>
<reference evidence="5" key="1">
    <citation type="journal article" date="2019" name="Int. J. Syst. Evol. Microbiol.">
        <title>The Global Catalogue of Microorganisms (GCM) 10K type strain sequencing project: providing services to taxonomists for standard genome sequencing and annotation.</title>
        <authorList>
            <consortium name="The Broad Institute Genomics Platform"/>
            <consortium name="The Broad Institute Genome Sequencing Center for Infectious Disease"/>
            <person name="Wu L."/>
            <person name="Ma J."/>
        </authorList>
    </citation>
    <scope>NUCLEOTIDE SEQUENCE [LARGE SCALE GENOMIC DNA]</scope>
    <source>
        <strain evidence="5">CGMCC 4.7241</strain>
    </source>
</reference>
<organism evidence="4 5">
    <name type="scientific">Tenggerimyces flavus</name>
    <dbReference type="NCBI Taxonomy" id="1708749"/>
    <lineage>
        <taxon>Bacteria</taxon>
        <taxon>Bacillati</taxon>
        <taxon>Actinomycetota</taxon>
        <taxon>Actinomycetes</taxon>
        <taxon>Propionibacteriales</taxon>
        <taxon>Nocardioidaceae</taxon>
        <taxon>Tenggerimyces</taxon>
    </lineage>
</organism>
<evidence type="ECO:0000256" key="1">
    <source>
        <dbReference type="SAM" id="MobiDB-lite"/>
    </source>
</evidence>
<dbReference type="InterPro" id="IPR018929">
    <property type="entry name" value="DUF2510"/>
</dbReference>
<evidence type="ECO:0000313" key="5">
    <source>
        <dbReference type="Proteomes" id="UP001595699"/>
    </source>
</evidence>
<feature type="transmembrane region" description="Helical" evidence="2">
    <location>
        <begin position="115"/>
        <end position="136"/>
    </location>
</feature>
<gene>
    <name evidence="4" type="ORF">ACFOUW_35140</name>
</gene>
<dbReference type="RefSeq" id="WP_205120431.1">
    <property type="nucleotide sequence ID" value="NZ_JAFBCM010000001.1"/>
</dbReference>
<comment type="caution">
    <text evidence="4">The sequence shown here is derived from an EMBL/GenBank/DDBJ whole genome shotgun (WGS) entry which is preliminary data.</text>
</comment>
<feature type="region of interest" description="Disordered" evidence="1">
    <location>
        <begin position="1"/>
        <end position="95"/>
    </location>
</feature>
<evidence type="ECO:0000313" key="4">
    <source>
        <dbReference type="EMBL" id="MFC3766112.1"/>
    </source>
</evidence>
<evidence type="ECO:0000259" key="3">
    <source>
        <dbReference type="Pfam" id="PF10708"/>
    </source>
</evidence>
<accession>A0ABV7YM45</accession>
<keyword evidence="2" id="KW-1133">Transmembrane helix</keyword>
<sequence length="361" mass="38247">MTQTPAGWYRDPSGLPDAYRWWDGSQWTTGLTTTADAPPPTSAAPVRPPAQPAQQEEPTQQQPTQPQPPQPSVPPPPGAPGPGYVPPPPWAVQQRGPLPDVVEVAPNAAPNKRKAVIAAIAVVCVALLGAGGYFILTSSGERTPSAAPSPPQAGENESPDSDPPPQGEPDPSDPSDQPTVEPPGEGQPSPDPTEQAPDQPRVTYTAPGGKWFDNPLAGEALPFGTAQNFVTENNYRGEQDWVALISAGYSQPGWYDDDDLAGTAKRAAAWFADTNFGEFPVDRKQLSAKAVKVDGHDAYELKERFSYTIENLKAKSEDVTIVVVDLGLTEAGGVFLASLPDTHPGEAATVTKARNSLRVEE</sequence>
<proteinExistence type="predicted"/>